<feature type="transmembrane region" description="Helical" evidence="7">
    <location>
        <begin position="556"/>
        <end position="579"/>
    </location>
</feature>
<comment type="subcellular location">
    <subcellularLocation>
        <location evidence="1">Cell membrane</location>
        <topology evidence="1">Multi-pass membrane protein</topology>
    </subcellularLocation>
</comment>
<dbReference type="OrthoDB" id="6075923at2759"/>
<dbReference type="Pfam" id="PF07662">
    <property type="entry name" value="Nucleos_tra2_C"/>
    <property type="match status" value="1"/>
</dbReference>
<comment type="caution">
    <text evidence="12">The sequence shown here is derived from an EMBL/GenBank/DDBJ whole genome shotgun (WGS) entry which is preliminary data.</text>
</comment>
<evidence type="ECO:0000256" key="8">
    <source>
        <dbReference type="SAM" id="MobiDB-lite"/>
    </source>
</evidence>
<dbReference type="PANTHER" id="PTHR10590">
    <property type="entry name" value="SODIUM/NUCLEOSIDE COTRANSPORTER"/>
    <property type="match status" value="1"/>
</dbReference>
<feature type="domain" description="Nucleoside transporter/FeoB GTPase Gate" evidence="11">
    <location>
        <begin position="291"/>
        <end position="388"/>
    </location>
</feature>
<evidence type="ECO:0000256" key="4">
    <source>
        <dbReference type="ARBA" id="ARBA00022692"/>
    </source>
</evidence>
<keyword evidence="6 7" id="KW-0472">Membrane</keyword>
<dbReference type="EMBL" id="JYDJ01000012">
    <property type="protein sequence ID" value="KRX49863.1"/>
    <property type="molecule type" value="Genomic_DNA"/>
</dbReference>
<feature type="domain" description="Concentrative nucleoside transporter N-terminal" evidence="9">
    <location>
        <begin position="203"/>
        <end position="275"/>
    </location>
</feature>
<dbReference type="GO" id="GO:0005886">
    <property type="term" value="C:plasma membrane"/>
    <property type="evidence" value="ECO:0007669"/>
    <property type="project" value="UniProtKB-SubCell"/>
</dbReference>
<feature type="transmembrane region" description="Helical" evidence="7">
    <location>
        <begin position="170"/>
        <end position="190"/>
    </location>
</feature>
<reference evidence="12 13" key="1">
    <citation type="submission" date="2015-01" db="EMBL/GenBank/DDBJ databases">
        <title>Evolution of Trichinella species and genotypes.</title>
        <authorList>
            <person name="Korhonen P.K."/>
            <person name="Edoardo P."/>
            <person name="Giuseppe L.R."/>
            <person name="Gasser R.B."/>
        </authorList>
    </citation>
    <scope>NUCLEOTIDE SEQUENCE [LARGE SCALE GENOMIC DNA]</scope>
    <source>
        <strain evidence="12">ISS417</strain>
    </source>
</reference>
<feature type="compositionally biased region" description="Polar residues" evidence="8">
    <location>
        <begin position="12"/>
        <end position="25"/>
    </location>
</feature>
<proteinExistence type="inferred from homology"/>
<name>A0A0V0UGE3_9BILA</name>
<evidence type="ECO:0000313" key="13">
    <source>
        <dbReference type="Proteomes" id="UP000055048"/>
    </source>
</evidence>
<dbReference type="AlphaFoldDB" id="A0A0V0UGE3"/>
<dbReference type="InterPro" id="IPR008276">
    <property type="entry name" value="C_nuclsd_transpt"/>
</dbReference>
<protein>
    <recommendedName>
        <fullName evidence="7">Sodium/nucleoside cotransporter</fullName>
    </recommendedName>
</protein>
<feature type="domain" description="Concentrative nucleoside transporter C-terminal" evidence="10">
    <location>
        <begin position="393"/>
        <end position="610"/>
    </location>
</feature>
<dbReference type="Proteomes" id="UP000055048">
    <property type="component" value="Unassembled WGS sequence"/>
</dbReference>
<evidence type="ECO:0000256" key="2">
    <source>
        <dbReference type="ARBA" id="ARBA00009033"/>
    </source>
</evidence>
<gene>
    <name evidence="12" type="primary">Slc28a2</name>
    <name evidence="12" type="ORF">T05_6943</name>
</gene>
<dbReference type="PANTHER" id="PTHR10590:SF4">
    <property type="entry name" value="SOLUTE CARRIER FAMILY 28 MEMBER 3"/>
    <property type="match status" value="1"/>
</dbReference>
<evidence type="ECO:0000256" key="5">
    <source>
        <dbReference type="ARBA" id="ARBA00022989"/>
    </source>
</evidence>
<evidence type="ECO:0000259" key="9">
    <source>
        <dbReference type="Pfam" id="PF01773"/>
    </source>
</evidence>
<evidence type="ECO:0000256" key="7">
    <source>
        <dbReference type="RuleBase" id="RU362018"/>
    </source>
</evidence>
<feature type="transmembrane region" description="Helical" evidence="7">
    <location>
        <begin position="196"/>
        <end position="215"/>
    </location>
</feature>
<feature type="transmembrane region" description="Helical" evidence="7">
    <location>
        <begin position="95"/>
        <end position="117"/>
    </location>
</feature>
<keyword evidence="7" id="KW-0813">Transport</keyword>
<feature type="transmembrane region" description="Helical" evidence="7">
    <location>
        <begin position="490"/>
        <end position="507"/>
    </location>
</feature>
<dbReference type="STRING" id="144512.A0A0V0UGE3"/>
<dbReference type="InterPro" id="IPR011642">
    <property type="entry name" value="Gate_dom"/>
</dbReference>
<dbReference type="InterPro" id="IPR011657">
    <property type="entry name" value="CNT_C_dom"/>
</dbReference>
<dbReference type="InterPro" id="IPR018270">
    <property type="entry name" value="C_nuclsd_transpt_met_bac"/>
</dbReference>
<feature type="transmembrane region" description="Helical" evidence="7">
    <location>
        <begin position="459"/>
        <end position="478"/>
    </location>
</feature>
<accession>A0A0V0UGE3</accession>
<dbReference type="GO" id="GO:0005415">
    <property type="term" value="F:nucleoside:sodium symporter activity"/>
    <property type="evidence" value="ECO:0007669"/>
    <property type="project" value="TreeGrafter"/>
</dbReference>
<feature type="region of interest" description="Disordered" evidence="8">
    <location>
        <begin position="1"/>
        <end position="25"/>
    </location>
</feature>
<comment type="similarity">
    <text evidence="2 7">Belongs to the concentrative nucleoside transporter (CNT) (TC 2.A.41) family.</text>
</comment>
<dbReference type="InterPro" id="IPR002668">
    <property type="entry name" value="CNT_N_dom"/>
</dbReference>
<sequence length="662" mass="73370">MDNPDNLKMNGENHQQPTTAANAVQSDLIKSDQESKLNRYISNDAVDSVSMEMEQIQKNPLVRNRGSYSLSKIPMALNDMKSSFPPKLTTQQKKYLQYGFWLLLAIAYHIFFIFAVVKNYRRALALIVFTAIFWFCLFYKYIFKIYFISKINACFTKNLKKKIKRCWKKTAFRGLVFTALFIVFIAIVLICCRGQWQRLNCLAGIVVLVLLLVLLSENKSKINWRPVIWGFAIQFCIGLFALQWEYGVVAFEFISEKIVAFLDFAQYGAAFTYGFLVNPPPICGMNAVFAFSVLQAILYFGAFVALLYQLGVMQLVLIKVAWLVQITLGTTATESLNAVASIFLGLSEAPLLIKPYLSQLTHSEVFAIMCAGFASVAGSLFAAYVSFGACPKYILSASVMSAPASLACSKIVVPETEESATKKVENLDLPKGQYNNILEAISNGACDVITVIFQIIANLIVFIAILTFINSVILWLGNMVDIDDLSLEKILGYIFFPIAFFMGVSDSMDISKRVEETMYVAELMGIKVVLNEFIAYQRLGEYVASNKLSGHSQMMATYALCSFANIGSIGIQLGSVGSLSPKIKPILAKYALRAVATACIASFITTCWAGILISEPQICLSSAQSACFNITRSQISAQVSSHWSAGLISVTLGFQFVFIMSH</sequence>
<keyword evidence="3" id="KW-1003">Cell membrane</keyword>
<evidence type="ECO:0000259" key="10">
    <source>
        <dbReference type="Pfam" id="PF07662"/>
    </source>
</evidence>
<keyword evidence="13" id="KW-1185">Reference proteome</keyword>
<dbReference type="Pfam" id="PF01773">
    <property type="entry name" value="Nucleos_tra2_N"/>
    <property type="match status" value="1"/>
</dbReference>
<feature type="transmembrane region" description="Helical" evidence="7">
    <location>
        <begin position="642"/>
        <end position="660"/>
    </location>
</feature>
<dbReference type="Pfam" id="PF07670">
    <property type="entry name" value="Gate"/>
    <property type="match status" value="1"/>
</dbReference>
<evidence type="ECO:0000256" key="6">
    <source>
        <dbReference type="ARBA" id="ARBA00023136"/>
    </source>
</evidence>
<feature type="transmembrane region" description="Helical" evidence="7">
    <location>
        <begin position="123"/>
        <end position="142"/>
    </location>
</feature>
<feature type="transmembrane region" description="Helical" evidence="7">
    <location>
        <begin position="227"/>
        <end position="246"/>
    </location>
</feature>
<evidence type="ECO:0000259" key="11">
    <source>
        <dbReference type="Pfam" id="PF07670"/>
    </source>
</evidence>
<feature type="transmembrane region" description="Helical" evidence="7">
    <location>
        <begin position="365"/>
        <end position="387"/>
    </location>
</feature>
<evidence type="ECO:0000313" key="12">
    <source>
        <dbReference type="EMBL" id="KRX49863.1"/>
    </source>
</evidence>
<dbReference type="NCBIfam" id="TIGR00804">
    <property type="entry name" value="nupC"/>
    <property type="match status" value="1"/>
</dbReference>
<evidence type="ECO:0000256" key="3">
    <source>
        <dbReference type="ARBA" id="ARBA00022475"/>
    </source>
</evidence>
<keyword evidence="4 7" id="KW-0812">Transmembrane</keyword>
<feature type="transmembrane region" description="Helical" evidence="7">
    <location>
        <begin position="288"/>
        <end position="308"/>
    </location>
</feature>
<evidence type="ECO:0000256" key="1">
    <source>
        <dbReference type="ARBA" id="ARBA00004651"/>
    </source>
</evidence>
<keyword evidence="5 7" id="KW-1133">Transmembrane helix</keyword>
<feature type="transmembrane region" description="Helical" evidence="7">
    <location>
        <begin position="591"/>
        <end position="613"/>
    </location>
</feature>
<organism evidence="12 13">
    <name type="scientific">Trichinella murrelli</name>
    <dbReference type="NCBI Taxonomy" id="144512"/>
    <lineage>
        <taxon>Eukaryota</taxon>
        <taxon>Metazoa</taxon>
        <taxon>Ecdysozoa</taxon>
        <taxon>Nematoda</taxon>
        <taxon>Enoplea</taxon>
        <taxon>Dorylaimia</taxon>
        <taxon>Trichinellida</taxon>
        <taxon>Trichinellidae</taxon>
        <taxon>Trichinella</taxon>
    </lineage>
</organism>